<organism evidence="2 3">
    <name type="scientific">Streptomyces rugosispiralis</name>
    <dbReference type="NCBI Taxonomy" id="2967341"/>
    <lineage>
        <taxon>Bacteria</taxon>
        <taxon>Bacillati</taxon>
        <taxon>Actinomycetota</taxon>
        <taxon>Actinomycetes</taxon>
        <taxon>Kitasatosporales</taxon>
        <taxon>Streptomycetaceae</taxon>
        <taxon>Streptomyces</taxon>
    </lineage>
</organism>
<dbReference type="InterPro" id="IPR003587">
    <property type="entry name" value="Hint_dom_N"/>
</dbReference>
<evidence type="ECO:0000259" key="1">
    <source>
        <dbReference type="SMART" id="SM00306"/>
    </source>
</evidence>
<reference evidence="2 3" key="1">
    <citation type="submission" date="2022-07" db="EMBL/GenBank/DDBJ databases">
        <authorList>
            <person name="Phongsopitanun W."/>
            <person name="Tanasupawat S."/>
        </authorList>
    </citation>
    <scope>NUCLEOTIDE SEQUENCE [LARGE SCALE GENOMIC DNA]</scope>
    <source>
        <strain evidence="2 3">RCU-064</strain>
    </source>
</reference>
<protein>
    <submittedName>
        <fullName evidence="2">HINT domain-containing protein</fullName>
    </submittedName>
</protein>
<evidence type="ECO:0000313" key="2">
    <source>
        <dbReference type="EMBL" id="MCQ8190115.1"/>
    </source>
</evidence>
<dbReference type="Pfam" id="PF07591">
    <property type="entry name" value="PT-HINT"/>
    <property type="match status" value="1"/>
</dbReference>
<sequence>MIRDFKLSGCLWAAADLPGPGKALKGVKIWKKARKAEKKADDAVDAAKVVEKCHSFTEETQVQLADGGHSDIKDIKVGDKVLATDPETGKSEARPVVATIVTNDDKDFTDLTVKTGDRPASIIATDTHPFWVTSEARWVDAGDVITGMRLRMDKGKAVTVTSVRHFTKPQRTYDLTVSGIHTYYVPAGSIPVLVHNSNGACGKDLTRGEKVAAAAGVDDLSPALRKNLTGFMKKSPGDAEIPQIIRLPEGGAEFSYKVPGRVPGSYAVYRKRVDAEGGTELAYKTTFLPGGSIAHIKFK</sequence>
<dbReference type="CDD" id="cd00081">
    <property type="entry name" value="Hint"/>
    <property type="match status" value="1"/>
</dbReference>
<dbReference type="RefSeq" id="WP_256651160.1">
    <property type="nucleotide sequence ID" value="NZ_JANIAA010000010.1"/>
</dbReference>
<dbReference type="Proteomes" id="UP001204746">
    <property type="component" value="Unassembled WGS sequence"/>
</dbReference>
<dbReference type="Gene3D" id="2.170.16.10">
    <property type="entry name" value="Hedgehog/Intein (Hint) domain"/>
    <property type="match status" value="1"/>
</dbReference>
<feature type="domain" description="Hint" evidence="1">
    <location>
        <begin position="53"/>
        <end position="154"/>
    </location>
</feature>
<dbReference type="SMART" id="SM00306">
    <property type="entry name" value="HintN"/>
    <property type="match status" value="1"/>
</dbReference>
<dbReference type="InterPro" id="IPR036844">
    <property type="entry name" value="Hint_dom_sf"/>
</dbReference>
<comment type="caution">
    <text evidence="2">The sequence shown here is derived from an EMBL/GenBank/DDBJ whole genome shotgun (WGS) entry which is preliminary data.</text>
</comment>
<proteinExistence type="predicted"/>
<accession>A0ABT1UYB7</accession>
<name>A0ABT1UYB7_9ACTN</name>
<dbReference type="EMBL" id="JANIAA010000010">
    <property type="protein sequence ID" value="MCQ8190115.1"/>
    <property type="molecule type" value="Genomic_DNA"/>
</dbReference>
<gene>
    <name evidence="2" type="ORF">NP777_17925</name>
</gene>
<dbReference type="InterPro" id="IPR030934">
    <property type="entry name" value="Intein_C"/>
</dbReference>
<dbReference type="PROSITE" id="PS50818">
    <property type="entry name" value="INTEIN_C_TER"/>
    <property type="match status" value="1"/>
</dbReference>
<evidence type="ECO:0000313" key="3">
    <source>
        <dbReference type="Proteomes" id="UP001204746"/>
    </source>
</evidence>
<keyword evidence="3" id="KW-1185">Reference proteome</keyword>
<dbReference type="SUPFAM" id="SSF51294">
    <property type="entry name" value="Hedgehog/intein (Hint) domain"/>
    <property type="match status" value="1"/>
</dbReference>